<dbReference type="PANTHER" id="PTHR23133:SF2">
    <property type="entry name" value="IMIDAZOLEGLYCEROL-PHOSPHATE DEHYDRATASE"/>
    <property type="match status" value="1"/>
</dbReference>
<keyword evidence="5 6" id="KW-0456">Lyase</keyword>
<dbReference type="InterPro" id="IPR038494">
    <property type="entry name" value="IGPD_sf"/>
</dbReference>
<dbReference type="EMBL" id="CP009268">
    <property type="protein sequence ID" value="AJA53321.1"/>
    <property type="molecule type" value="Genomic_DNA"/>
</dbReference>
<evidence type="ECO:0000256" key="3">
    <source>
        <dbReference type="ARBA" id="ARBA00022605"/>
    </source>
</evidence>
<dbReference type="Gene3D" id="3.30.230.40">
    <property type="entry name" value="Imidazole glycerol phosphate dehydratase, domain 1"/>
    <property type="match status" value="2"/>
</dbReference>
<dbReference type="EMBL" id="JPGY02000001">
    <property type="protein sequence ID" value="KRU14654.1"/>
    <property type="molecule type" value="Genomic_DNA"/>
</dbReference>
<sequence>MDKREASISRKTMETNIDMSLELDGEGNSSIETGVGFFDHMLTLMTKHGLMTLNLKAEGDIYVDSHHLVEDVGIVLGKCINKALGDKVGIKRYGTAYVPMDESLSLVSIDISGRPYLVFEGDFSTEKLGMFETEMVEEFFRAVAFNAGITLHVKSLYGKNTHHIIEGMFKAFGRALKEAMEKDFRIKGVMSTKGSL</sequence>
<dbReference type="CDD" id="cd07914">
    <property type="entry name" value="IGPD"/>
    <property type="match status" value="1"/>
</dbReference>
<dbReference type="eggNOG" id="COG0131">
    <property type="taxonomic scope" value="Bacteria"/>
</dbReference>
<dbReference type="GeneID" id="93075372"/>
<evidence type="ECO:0000256" key="6">
    <source>
        <dbReference type="HAMAP-Rule" id="MF_00076"/>
    </source>
</evidence>
<dbReference type="KEGG" id="cpae:CPAST_c32670"/>
<reference evidence="9" key="2">
    <citation type="submission" date="2015-10" db="EMBL/GenBank/DDBJ databases">
        <title>Improved Draft Genome Sequence of Clostridium pasteurianum Strain ATCC 6013 (DSM 525) Using a Hybrid Next-Generation Sequencing Approach.</title>
        <authorList>
            <person name="Pyne M.E."/>
            <person name="Utturkar S.M."/>
            <person name="Brown S.D."/>
            <person name="Moo-Young M."/>
            <person name="Chung D.A."/>
            <person name="Chou P.C."/>
        </authorList>
    </citation>
    <scope>NUCLEOTIDE SEQUENCE</scope>
    <source>
        <strain evidence="9">ATCC 6013</strain>
    </source>
</reference>
<evidence type="ECO:0000256" key="4">
    <source>
        <dbReference type="ARBA" id="ARBA00023102"/>
    </source>
</evidence>
<dbReference type="PROSITE" id="PS00955">
    <property type="entry name" value="IGP_DEHYDRATASE_2"/>
    <property type="match status" value="1"/>
</dbReference>
<evidence type="ECO:0000313" key="11">
    <source>
        <dbReference type="Proteomes" id="UP000030905"/>
    </source>
</evidence>
<dbReference type="InterPro" id="IPR020565">
    <property type="entry name" value="ImidazoleglycerP_deHydtase_CS"/>
</dbReference>
<dbReference type="NCBIfam" id="NF002109">
    <property type="entry name" value="PRK00951.1-5"/>
    <property type="match status" value="1"/>
</dbReference>
<dbReference type="GO" id="GO:0000105">
    <property type="term" value="P:L-histidine biosynthetic process"/>
    <property type="evidence" value="ECO:0007669"/>
    <property type="project" value="UniProtKB-UniRule"/>
</dbReference>
<reference evidence="9 10" key="3">
    <citation type="journal article" name="Genome Announc.">
        <title>Improved Draft Genome Sequence of Clostridium pasteurianum Strain ATCC 6013 (DSM 525) Using a Hybrid Next-Generation Sequencing Approach.</title>
        <authorList>
            <person name="Pyne M.E."/>
            <person name="Utturkar S."/>
            <person name="Brown S.D."/>
            <person name="Moo-Young M."/>
            <person name="Chung D.A."/>
            <person name="Chou C.P."/>
        </authorList>
    </citation>
    <scope>NUCLEOTIDE SEQUENCE [LARGE SCALE GENOMIC DNA]</scope>
    <source>
        <strain evidence="9 10">ATCC 6013</strain>
    </source>
</reference>
<dbReference type="RefSeq" id="WP_003446813.1">
    <property type="nucleotide sequence ID" value="NZ_ANZB01000012.1"/>
</dbReference>
<evidence type="ECO:0000313" key="8">
    <source>
        <dbReference type="EMBL" id="AJA53321.1"/>
    </source>
</evidence>
<comment type="subcellular location">
    <subcellularLocation>
        <location evidence="6 7">Cytoplasm</location>
    </subcellularLocation>
</comment>
<reference evidence="8 11" key="1">
    <citation type="journal article" date="2015" name="Genome Announc.">
        <title>Complete Genome Sequence of the Nitrogen-Fixing and Solvent-Producing Clostridium pasteurianum DSM 525.</title>
        <authorList>
            <person name="Poehlein A."/>
            <person name="Grosse-Honebrink A."/>
            <person name="Zhang Y."/>
            <person name="Minton N.P."/>
            <person name="Daniel R."/>
        </authorList>
    </citation>
    <scope>NUCLEOTIDE SEQUENCE [LARGE SCALE GENOMIC DNA]</scope>
    <source>
        <strain evidence="8">DSM 525</strain>
        <strain evidence="11">DSM 525 / ATCC 6013</strain>
    </source>
</reference>
<comment type="similarity">
    <text evidence="6 7">Belongs to the imidazoleglycerol-phosphate dehydratase family.</text>
</comment>
<dbReference type="KEGG" id="cpat:CLPA_c32670"/>
<dbReference type="FunFam" id="3.30.230.40:FF:000003">
    <property type="entry name" value="Imidazoleglycerol-phosphate dehydratase HisB"/>
    <property type="match status" value="1"/>
</dbReference>
<dbReference type="HAMAP" id="MF_00076">
    <property type="entry name" value="HisB"/>
    <property type="match status" value="1"/>
</dbReference>
<dbReference type="AlphaFoldDB" id="A0A0H3JA86"/>
<keyword evidence="3 6" id="KW-0028">Amino-acid biosynthesis</keyword>
<dbReference type="PANTHER" id="PTHR23133">
    <property type="entry name" value="IMIDAZOLEGLYCEROL-PHOSPHATE DEHYDRATASE HIS7"/>
    <property type="match status" value="1"/>
</dbReference>
<dbReference type="Pfam" id="PF00475">
    <property type="entry name" value="IGPD"/>
    <property type="match status" value="1"/>
</dbReference>
<dbReference type="GO" id="GO:0004424">
    <property type="term" value="F:imidazoleglycerol-phosphate dehydratase activity"/>
    <property type="evidence" value="ECO:0007669"/>
    <property type="project" value="UniProtKB-UniRule"/>
</dbReference>
<dbReference type="Proteomes" id="UP000030905">
    <property type="component" value="Chromosome"/>
</dbReference>
<accession>A0A0H3JA86</accession>
<dbReference type="InterPro" id="IPR000807">
    <property type="entry name" value="ImidazoleglycerolP_deHydtase"/>
</dbReference>
<gene>
    <name evidence="6 8" type="primary">hisB</name>
    <name evidence="8" type="ORF">CLPA_c32670</name>
    <name evidence="9" type="ORF">CP6013_03913</name>
</gene>
<evidence type="ECO:0000313" key="9">
    <source>
        <dbReference type="EMBL" id="KRU14654.1"/>
    </source>
</evidence>
<organism evidence="8 11">
    <name type="scientific">Clostridium pasteurianum DSM 525 = ATCC 6013</name>
    <dbReference type="NCBI Taxonomy" id="1262449"/>
    <lineage>
        <taxon>Bacteria</taxon>
        <taxon>Bacillati</taxon>
        <taxon>Bacillota</taxon>
        <taxon>Clostridia</taxon>
        <taxon>Eubacteriales</taxon>
        <taxon>Clostridiaceae</taxon>
        <taxon>Clostridium</taxon>
    </lineage>
</organism>
<dbReference type="Proteomes" id="UP000028042">
    <property type="component" value="Unassembled WGS sequence"/>
</dbReference>
<dbReference type="UniPathway" id="UPA00031">
    <property type="reaction ID" value="UER00011"/>
</dbReference>
<dbReference type="InterPro" id="IPR020568">
    <property type="entry name" value="Ribosomal_Su5_D2-typ_SF"/>
</dbReference>
<dbReference type="NCBIfam" id="NF002111">
    <property type="entry name" value="PRK00951.2-1"/>
    <property type="match status" value="1"/>
</dbReference>
<dbReference type="PATRIC" id="fig|1262449.3.peg.3156"/>
<dbReference type="EC" id="4.2.1.19" evidence="6 7"/>
<evidence type="ECO:0000256" key="7">
    <source>
        <dbReference type="RuleBase" id="RU000599"/>
    </source>
</evidence>
<proteinExistence type="inferred from homology"/>
<comment type="catalytic activity">
    <reaction evidence="6 7">
        <text>D-erythro-1-(imidazol-4-yl)glycerol 3-phosphate = 3-(imidazol-4-yl)-2-oxopropyl phosphate + H2O</text>
        <dbReference type="Rhea" id="RHEA:11040"/>
        <dbReference type="ChEBI" id="CHEBI:15377"/>
        <dbReference type="ChEBI" id="CHEBI:57766"/>
        <dbReference type="ChEBI" id="CHEBI:58278"/>
        <dbReference type="EC" id="4.2.1.19"/>
    </reaction>
</comment>
<keyword evidence="6" id="KW-0963">Cytoplasm</keyword>
<dbReference type="FunFam" id="3.30.230.40:FF:000001">
    <property type="entry name" value="Imidazoleglycerol-phosphate dehydratase HisB"/>
    <property type="match status" value="1"/>
</dbReference>
<dbReference type="GO" id="GO:0005737">
    <property type="term" value="C:cytoplasm"/>
    <property type="evidence" value="ECO:0007669"/>
    <property type="project" value="UniProtKB-SubCell"/>
</dbReference>
<evidence type="ECO:0000256" key="5">
    <source>
        <dbReference type="ARBA" id="ARBA00023239"/>
    </source>
</evidence>
<dbReference type="NCBIfam" id="NF002107">
    <property type="entry name" value="PRK00951.1-2"/>
    <property type="match status" value="1"/>
</dbReference>
<protein>
    <recommendedName>
        <fullName evidence="2 6">Imidazoleglycerol-phosphate dehydratase</fullName>
        <shortName evidence="6">IGPD</shortName>
        <ecNumber evidence="6 7">4.2.1.19</ecNumber>
    </recommendedName>
</protein>
<comment type="pathway">
    <text evidence="1 6 7">Amino-acid biosynthesis; L-histidine biosynthesis; L-histidine from 5-phospho-alpha-D-ribose 1-diphosphate: step 6/9.</text>
</comment>
<dbReference type="NCBIfam" id="NF002114">
    <property type="entry name" value="PRK00951.2-4"/>
    <property type="match status" value="1"/>
</dbReference>
<evidence type="ECO:0000313" key="10">
    <source>
        <dbReference type="Proteomes" id="UP000028042"/>
    </source>
</evidence>
<keyword evidence="4 6" id="KW-0368">Histidine biosynthesis</keyword>
<evidence type="ECO:0000256" key="2">
    <source>
        <dbReference type="ARBA" id="ARBA00016664"/>
    </source>
</evidence>
<keyword evidence="11" id="KW-1185">Reference proteome</keyword>
<dbReference type="SUPFAM" id="SSF54211">
    <property type="entry name" value="Ribosomal protein S5 domain 2-like"/>
    <property type="match status" value="2"/>
</dbReference>
<evidence type="ECO:0000256" key="1">
    <source>
        <dbReference type="ARBA" id="ARBA00005047"/>
    </source>
</evidence>
<dbReference type="PROSITE" id="PS00954">
    <property type="entry name" value="IGP_DEHYDRATASE_1"/>
    <property type="match status" value="1"/>
</dbReference>
<name>A0A0H3JA86_CLOPA</name>